<feature type="transmembrane region" description="Helical" evidence="12">
    <location>
        <begin position="382"/>
        <end position="402"/>
    </location>
</feature>
<evidence type="ECO:0000313" key="15">
    <source>
        <dbReference type="Proteomes" id="UP001517247"/>
    </source>
</evidence>
<dbReference type="InterPro" id="IPR018422">
    <property type="entry name" value="Cation/H_exchanger_CPA1"/>
</dbReference>
<keyword evidence="7 12" id="KW-1133">Transmembrane helix</keyword>
<dbReference type="Proteomes" id="UP001517247">
    <property type="component" value="Unassembled WGS sequence"/>
</dbReference>
<evidence type="ECO:0000256" key="11">
    <source>
        <dbReference type="ARBA" id="ARBA00023201"/>
    </source>
</evidence>
<evidence type="ECO:0000256" key="4">
    <source>
        <dbReference type="ARBA" id="ARBA00022449"/>
    </source>
</evidence>
<keyword evidence="3" id="KW-0813">Transport</keyword>
<name>A0ABW9J1Z2_9SPHI</name>
<accession>A0ABW9J1Z2</accession>
<evidence type="ECO:0000313" key="14">
    <source>
        <dbReference type="EMBL" id="MFN0254561.1"/>
    </source>
</evidence>
<comment type="caution">
    <text evidence="14">The sequence shown here is derived from an EMBL/GenBank/DDBJ whole genome shotgun (WGS) entry which is preliminary data.</text>
</comment>
<feature type="transmembrane region" description="Helical" evidence="12">
    <location>
        <begin position="232"/>
        <end position="249"/>
    </location>
</feature>
<feature type="transmembrane region" description="Helical" evidence="12">
    <location>
        <begin position="255"/>
        <end position="271"/>
    </location>
</feature>
<evidence type="ECO:0000256" key="1">
    <source>
        <dbReference type="ARBA" id="ARBA00004651"/>
    </source>
</evidence>
<feature type="domain" description="Cation/H+ exchanger transmembrane" evidence="13">
    <location>
        <begin position="12"/>
        <end position="405"/>
    </location>
</feature>
<comment type="subcellular location">
    <subcellularLocation>
        <location evidence="1">Cell membrane</location>
        <topology evidence="1">Multi-pass membrane protein</topology>
    </subcellularLocation>
</comment>
<keyword evidence="4" id="KW-0050">Antiport</keyword>
<keyword evidence="5" id="KW-1003">Cell membrane</keyword>
<dbReference type="PANTHER" id="PTHR10110:SF195">
    <property type="entry name" value="NA(+)_H(+) ANTIPORTER NHAS2"/>
    <property type="match status" value="1"/>
</dbReference>
<dbReference type="RefSeq" id="WP_138721707.1">
    <property type="nucleotide sequence ID" value="NZ_SSHJ02000001.1"/>
</dbReference>
<reference evidence="14 15" key="1">
    <citation type="submission" date="2024-12" db="EMBL/GenBank/DDBJ databases">
        <authorList>
            <person name="Hu S."/>
        </authorList>
    </citation>
    <scope>NUCLEOTIDE SEQUENCE [LARGE SCALE GENOMIC DNA]</scope>
    <source>
        <strain evidence="14 15">THG-T11</strain>
    </source>
</reference>
<evidence type="ECO:0000259" key="13">
    <source>
        <dbReference type="Pfam" id="PF00999"/>
    </source>
</evidence>
<keyword evidence="6 12" id="KW-0812">Transmembrane</keyword>
<sequence length="415" mass="45169">MELYYSFSVLIVLASFFSYLNLRYLKLPSTIGIMIIAMLSSIILVITGHLFPDTFTHFSTLLRDVDFTEVLMGAMLNFLLFAGAIHINLKDLREQRGPIVIFSTVSVVISTFVVGGIVFYVAPLLGLNIPFLYCLLFGALISPTDPIAVMGVLKEAKVKKSLETKVAGESLFNDGVAVVVFAVILQLTQSSDMDISFGNISWLLIKEAAGGFIVGALLGVGASNAMRKIDDYKVSVLITLSVVMGGYLIARGMHISGPLTMVAAGIVIGNYGKRTAMSATTKDYLNKFWELIDEILNAILFLFIGFELLIIPNITNYWIMGGISIIIVLFARFVSIYIPVKVIPFKNKFSNGTIKVLVWGGLRGGVSIALALSIDEGPHKPVILAITYFIVVFSIIVQGLSVGKVATRALSKEEE</sequence>
<dbReference type="EMBL" id="SSHJ02000001">
    <property type="protein sequence ID" value="MFN0254561.1"/>
    <property type="molecule type" value="Genomic_DNA"/>
</dbReference>
<evidence type="ECO:0000256" key="12">
    <source>
        <dbReference type="SAM" id="Phobius"/>
    </source>
</evidence>
<keyword evidence="10 12" id="KW-0472">Membrane</keyword>
<evidence type="ECO:0000256" key="6">
    <source>
        <dbReference type="ARBA" id="ARBA00022692"/>
    </source>
</evidence>
<evidence type="ECO:0000256" key="10">
    <source>
        <dbReference type="ARBA" id="ARBA00023136"/>
    </source>
</evidence>
<feature type="transmembrane region" description="Helical" evidence="12">
    <location>
        <begin position="70"/>
        <end position="87"/>
    </location>
</feature>
<evidence type="ECO:0000256" key="3">
    <source>
        <dbReference type="ARBA" id="ARBA00022448"/>
    </source>
</evidence>
<proteinExistence type="inferred from homology"/>
<keyword evidence="11" id="KW-0739">Sodium transport</keyword>
<evidence type="ECO:0000256" key="2">
    <source>
        <dbReference type="ARBA" id="ARBA00007367"/>
    </source>
</evidence>
<feature type="transmembrane region" description="Helical" evidence="12">
    <location>
        <begin position="317"/>
        <end position="340"/>
    </location>
</feature>
<dbReference type="Gene3D" id="6.10.140.1330">
    <property type="match status" value="1"/>
</dbReference>
<feature type="transmembrane region" description="Helical" evidence="12">
    <location>
        <begin position="99"/>
        <end position="122"/>
    </location>
</feature>
<feature type="transmembrane region" description="Helical" evidence="12">
    <location>
        <begin position="291"/>
        <end position="311"/>
    </location>
</feature>
<feature type="transmembrane region" description="Helical" evidence="12">
    <location>
        <begin position="352"/>
        <end position="370"/>
    </location>
</feature>
<dbReference type="InterPro" id="IPR006153">
    <property type="entry name" value="Cation/H_exchanger_TM"/>
</dbReference>
<feature type="transmembrane region" description="Helical" evidence="12">
    <location>
        <begin position="200"/>
        <end position="220"/>
    </location>
</feature>
<evidence type="ECO:0000256" key="5">
    <source>
        <dbReference type="ARBA" id="ARBA00022475"/>
    </source>
</evidence>
<keyword evidence="9" id="KW-0406">Ion transport</keyword>
<organism evidence="14 15">
    <name type="scientific">Pedobacter ureilyticus</name>
    <dbReference type="NCBI Taxonomy" id="1393051"/>
    <lineage>
        <taxon>Bacteria</taxon>
        <taxon>Pseudomonadati</taxon>
        <taxon>Bacteroidota</taxon>
        <taxon>Sphingobacteriia</taxon>
        <taxon>Sphingobacteriales</taxon>
        <taxon>Sphingobacteriaceae</taxon>
        <taxon>Pedobacter</taxon>
    </lineage>
</organism>
<keyword evidence="8" id="KW-0915">Sodium</keyword>
<evidence type="ECO:0000256" key="9">
    <source>
        <dbReference type="ARBA" id="ARBA00023065"/>
    </source>
</evidence>
<keyword evidence="15" id="KW-1185">Reference proteome</keyword>
<feature type="transmembrane region" description="Helical" evidence="12">
    <location>
        <begin position="171"/>
        <end position="188"/>
    </location>
</feature>
<evidence type="ECO:0000256" key="8">
    <source>
        <dbReference type="ARBA" id="ARBA00023053"/>
    </source>
</evidence>
<dbReference type="Pfam" id="PF00999">
    <property type="entry name" value="Na_H_Exchanger"/>
    <property type="match status" value="1"/>
</dbReference>
<feature type="transmembrane region" description="Helical" evidence="12">
    <location>
        <begin position="6"/>
        <end position="24"/>
    </location>
</feature>
<evidence type="ECO:0000256" key="7">
    <source>
        <dbReference type="ARBA" id="ARBA00022989"/>
    </source>
</evidence>
<comment type="similarity">
    <text evidence="2">Belongs to the monovalent cation:proton antiporter 1 (CPA1) transporter (TC 2.A.36) family.</text>
</comment>
<dbReference type="PANTHER" id="PTHR10110">
    <property type="entry name" value="SODIUM/HYDROGEN EXCHANGER"/>
    <property type="match status" value="1"/>
</dbReference>
<feature type="transmembrane region" description="Helical" evidence="12">
    <location>
        <begin position="31"/>
        <end position="50"/>
    </location>
</feature>
<gene>
    <name evidence="14" type="ORF">E6A44_003210</name>
</gene>
<feature type="transmembrane region" description="Helical" evidence="12">
    <location>
        <begin position="128"/>
        <end position="150"/>
    </location>
</feature>
<protein>
    <submittedName>
        <fullName evidence="14">Cation:proton antiporter</fullName>
    </submittedName>
</protein>